<dbReference type="EMBL" id="CT868507">
    <property type="protein sequence ID" value="CAK84438.1"/>
    <property type="molecule type" value="Genomic_DNA"/>
</dbReference>
<dbReference type="SUPFAM" id="SSF52540">
    <property type="entry name" value="P-loop containing nucleoside triphosphate hydrolases"/>
    <property type="match status" value="2"/>
</dbReference>
<evidence type="ECO:0008006" key="16">
    <source>
        <dbReference type="Google" id="ProtNLM"/>
    </source>
</evidence>
<name>A0DN21_PARTE</name>
<feature type="transmembrane region" description="Helical" evidence="11">
    <location>
        <begin position="263"/>
        <end position="286"/>
    </location>
</feature>
<dbReference type="PROSITE" id="PS00211">
    <property type="entry name" value="ABC_TRANSPORTER_1"/>
    <property type="match status" value="2"/>
</dbReference>
<feature type="transmembrane region" description="Helical" evidence="11">
    <location>
        <begin position="1032"/>
        <end position="1053"/>
    </location>
</feature>
<evidence type="ECO:0000256" key="7">
    <source>
        <dbReference type="ARBA" id="ARBA00022840"/>
    </source>
</evidence>
<comment type="subcellular location">
    <subcellularLocation>
        <location evidence="1">Membrane</location>
        <topology evidence="1">Multi-pass membrane protein</topology>
    </subcellularLocation>
</comment>
<keyword evidence="5" id="KW-0677">Repeat</keyword>
<dbReference type="InterPro" id="IPR003439">
    <property type="entry name" value="ABC_transporter-like_ATP-bd"/>
</dbReference>
<dbReference type="FunFam" id="1.20.1560.10:FF:000151">
    <property type="entry name" value="Uncharacterized protein"/>
    <property type="match status" value="1"/>
</dbReference>
<feature type="compositionally biased region" description="Polar residues" evidence="10">
    <location>
        <begin position="39"/>
        <end position="53"/>
    </location>
</feature>
<protein>
    <recommendedName>
        <fullName evidence="16">ABC transporter family protein</fullName>
    </recommendedName>
</protein>
<dbReference type="FunFam" id="3.40.50.300:FF:000610">
    <property type="entry name" value="Multidrug resistance-associated ABC transporter"/>
    <property type="match status" value="1"/>
</dbReference>
<evidence type="ECO:0000256" key="6">
    <source>
        <dbReference type="ARBA" id="ARBA00022741"/>
    </source>
</evidence>
<dbReference type="FunFam" id="3.40.50.300:FF:002273">
    <property type="entry name" value="Uncharacterized protein"/>
    <property type="match status" value="1"/>
</dbReference>
<dbReference type="CDD" id="cd03244">
    <property type="entry name" value="ABCC_MRP_domain2"/>
    <property type="match status" value="1"/>
</dbReference>
<evidence type="ECO:0000259" key="12">
    <source>
        <dbReference type="PROSITE" id="PS50893"/>
    </source>
</evidence>
<dbReference type="CDD" id="cd18579">
    <property type="entry name" value="ABC_6TM_ABCC_D1"/>
    <property type="match status" value="1"/>
</dbReference>
<comment type="similarity">
    <text evidence="2">Belongs to the ABC transporter superfamily. ABCC family. Conjugate transporter (TC 3.A.1.208) subfamily.</text>
</comment>
<evidence type="ECO:0000256" key="5">
    <source>
        <dbReference type="ARBA" id="ARBA00022737"/>
    </source>
</evidence>
<feature type="transmembrane region" description="Helical" evidence="11">
    <location>
        <begin position="410"/>
        <end position="432"/>
    </location>
</feature>
<dbReference type="Proteomes" id="UP000000600">
    <property type="component" value="Unassembled WGS sequence"/>
</dbReference>
<dbReference type="OMA" id="QFLEQTH"/>
<organism evidence="14 15">
    <name type="scientific">Paramecium tetraurelia</name>
    <dbReference type="NCBI Taxonomy" id="5888"/>
    <lineage>
        <taxon>Eukaryota</taxon>
        <taxon>Sar</taxon>
        <taxon>Alveolata</taxon>
        <taxon>Ciliophora</taxon>
        <taxon>Intramacronucleata</taxon>
        <taxon>Oligohymenophorea</taxon>
        <taxon>Peniculida</taxon>
        <taxon>Parameciidae</taxon>
        <taxon>Paramecium</taxon>
    </lineage>
</organism>
<evidence type="ECO:0000256" key="8">
    <source>
        <dbReference type="ARBA" id="ARBA00022989"/>
    </source>
</evidence>
<keyword evidence="9 11" id="KW-0472">Membrane</keyword>
<feature type="domain" description="ABC transporter" evidence="12">
    <location>
        <begin position="1098"/>
        <end position="1335"/>
    </location>
</feature>
<dbReference type="eggNOG" id="KOG0054">
    <property type="taxonomic scope" value="Eukaryota"/>
</dbReference>
<evidence type="ECO:0000313" key="15">
    <source>
        <dbReference type="Proteomes" id="UP000000600"/>
    </source>
</evidence>
<dbReference type="InterPro" id="IPR027417">
    <property type="entry name" value="P-loop_NTPase"/>
</dbReference>
<dbReference type="OrthoDB" id="6500128at2759"/>
<feature type="transmembrane region" description="Helical" evidence="11">
    <location>
        <begin position="141"/>
        <end position="163"/>
    </location>
</feature>
<dbReference type="InterPro" id="IPR011527">
    <property type="entry name" value="ABC1_TM_dom"/>
</dbReference>
<evidence type="ECO:0000256" key="1">
    <source>
        <dbReference type="ARBA" id="ARBA00004141"/>
    </source>
</evidence>
<feature type="domain" description="ABC transmembrane type-1" evidence="13">
    <location>
        <begin position="782"/>
        <end position="1061"/>
    </location>
</feature>
<dbReference type="GO" id="GO:0140359">
    <property type="term" value="F:ABC-type transporter activity"/>
    <property type="evidence" value="ECO:0000318"/>
    <property type="project" value="GO_Central"/>
</dbReference>
<proteinExistence type="inferred from homology"/>
<dbReference type="Gene3D" id="1.20.1560.10">
    <property type="entry name" value="ABC transporter type 1, transmembrane domain"/>
    <property type="match status" value="2"/>
</dbReference>
<dbReference type="GO" id="GO:0055085">
    <property type="term" value="P:transmembrane transport"/>
    <property type="evidence" value="ECO:0000318"/>
    <property type="project" value="GO_Central"/>
</dbReference>
<gene>
    <name evidence="14" type="ORF">GSPATT00018643001</name>
</gene>
<feature type="compositionally biased region" description="Polar residues" evidence="10">
    <location>
        <begin position="12"/>
        <end position="24"/>
    </location>
</feature>
<dbReference type="Pfam" id="PF00005">
    <property type="entry name" value="ABC_tran"/>
    <property type="match status" value="2"/>
</dbReference>
<evidence type="ECO:0000256" key="9">
    <source>
        <dbReference type="ARBA" id="ARBA00023136"/>
    </source>
</evidence>
<keyword evidence="7" id="KW-0067">ATP-binding</keyword>
<feature type="transmembrane region" description="Helical" evidence="11">
    <location>
        <begin position="907"/>
        <end position="931"/>
    </location>
</feature>
<dbReference type="InParanoid" id="A0DN21"/>
<sequence>MSDTYPVKKQQEIQSTSLQQDIRSNNQTPTTLNQQQTQSYPECQPLQQDEPSQPSMLTIHKEDDVKFYPYYLGEKSWMITKFLFIHLTLYSLLLKKHVLDKGNKITEKHMPKLSPQEDLSETVQDSQNKLNQKYKVTRVDLVKIIFFGELKSISLGCFFANVVEAVVRNGISMVMSKVITSAANDERDNAYGFAVLLVFLNLVGVFARHHSYNLSMIFSSKARLTLINLVYHKLTELSAYSIKEANIGKILNLISGDINYLEYVFIMVFQSSVCFISMIFGCYILWDRFNGPIGIIALAIIFVAYPIQILLQTFNSETLKTSKQYQDRRLKLTNELIEGIRLIKMYAWEQAFNKMISIMRKQEYICLLKISFRSAIDRLFSLISQVWSSFIFFVILYYGGFRKTMSVAEMISTIQLLTFFKISCVYMVSYGIQSIIQIKVSFQRIVTILNIENSEMTNLDKIQLKSDNNNQIQDYIGPRIQLKNFTSFWSSKVTNTTKPVLKNLTLDIEAGEIWAFIGKVGCGKSTLLSAFLYEIPAYKGSFKIDGQEANKGALSIAYVEQEPFIFPDTIKRNILFGRPFDKALYQKVLHASQLESDLSQMKFQDLTEIGERGTTLSGGQKARLSLARALYQQADLYLFDDPLSAVDASVAKNIFHMAIKEFIFEYQIQRNPTKKKPIVILVTHQVQYAVECDKIGILNDGELIAQGSYEDIKSNLYMINEELAQQLDKTKESVKQDFIRPQFQKRAKIINFDSNNLISKEADQQSLITLKTYARYYKFWNLIVIVCILSLEVGSEVLINFYQRIISLFEEYQKDNDIDNAFYLLGILTLGLLLTNLVKYALNTYSVQTSTQQMHNQMLKYLTLAPISYFDVNPSGRIINRFSNDLSLCDNQTNSVSLDVLEIIGGFLFALITLAILQPYFLIMIVFIILIDLYQFSYAKKIISQLKEVELMQRSPLFDFLKKTLGGVIQVRVYEQQAWFRQQFLEISNKCNLYSLTYYYSSRSLGFNLDIVGFMAQTVGIFIFVKLNYDNVAILSQGLLLLITYNASLQWGLRQLITFETQMNSYNRMFQIIDIQPEAPHVVEEDSKYPDFPKDGRVKFENVFMKYRENCDLVLKGLSFEIQTGEKIGCVGRTGAGKSSILQAIFRMSEIENNKGSQLLISGLDVRKLGLHKLRSSIGIIPQSPFLFTGTIRRNLDPFDNFTDEQLWKALEQTDLINHVQEFQNGLQTDMSDVNSVFSVGQKQLICLARIVLLQKKIIVLDEATANVDMKTDDFIQETLKKKFADCTLITIAHRLNTIADYDKVMVVNEGQVIEFDTPFNLLANSINSIFVDKNTEFSRLVKNTGDQNAQAIFDIAYSRCVKQ</sequence>
<dbReference type="FunCoup" id="A0DN21">
    <property type="interactions" value="10"/>
</dbReference>
<feature type="compositionally biased region" description="Low complexity" evidence="10">
    <location>
        <begin position="25"/>
        <end position="38"/>
    </location>
</feature>
<feature type="domain" description="ABC transmembrane type-1" evidence="13">
    <location>
        <begin position="155"/>
        <end position="420"/>
    </location>
</feature>
<dbReference type="InterPro" id="IPR050173">
    <property type="entry name" value="ABC_transporter_C-like"/>
</dbReference>
<evidence type="ECO:0000256" key="2">
    <source>
        <dbReference type="ARBA" id="ARBA00009726"/>
    </source>
</evidence>
<dbReference type="GO" id="GO:0005886">
    <property type="term" value="C:plasma membrane"/>
    <property type="evidence" value="ECO:0000318"/>
    <property type="project" value="GO_Central"/>
</dbReference>
<dbReference type="PANTHER" id="PTHR24223">
    <property type="entry name" value="ATP-BINDING CASSETTE SUB-FAMILY C"/>
    <property type="match status" value="1"/>
</dbReference>
<evidence type="ECO:0000256" key="3">
    <source>
        <dbReference type="ARBA" id="ARBA00022448"/>
    </source>
</evidence>
<keyword evidence="3" id="KW-0813">Transport</keyword>
<dbReference type="Pfam" id="PF00664">
    <property type="entry name" value="ABC_membrane"/>
    <property type="match status" value="2"/>
</dbReference>
<feature type="transmembrane region" description="Helical" evidence="11">
    <location>
        <begin position="76"/>
        <end position="94"/>
    </location>
</feature>
<dbReference type="SMART" id="SM00382">
    <property type="entry name" value="AAA"/>
    <property type="match status" value="2"/>
</dbReference>
<feature type="region of interest" description="Disordered" evidence="10">
    <location>
        <begin position="1"/>
        <end position="53"/>
    </location>
</feature>
<dbReference type="Gene3D" id="3.40.50.300">
    <property type="entry name" value="P-loop containing nucleotide triphosphate hydrolases"/>
    <property type="match status" value="2"/>
</dbReference>
<dbReference type="GO" id="GO:0016887">
    <property type="term" value="F:ATP hydrolysis activity"/>
    <property type="evidence" value="ECO:0007669"/>
    <property type="project" value="InterPro"/>
</dbReference>
<evidence type="ECO:0000256" key="10">
    <source>
        <dbReference type="SAM" id="MobiDB-lite"/>
    </source>
</evidence>
<evidence type="ECO:0000259" key="13">
    <source>
        <dbReference type="PROSITE" id="PS50929"/>
    </source>
</evidence>
<dbReference type="STRING" id="5888.A0DN21"/>
<feature type="transmembrane region" description="Helical" evidence="11">
    <location>
        <begin position="379"/>
        <end position="398"/>
    </location>
</feature>
<accession>A0DN21</accession>
<dbReference type="CDD" id="cd03250">
    <property type="entry name" value="ABCC_MRP_domain1"/>
    <property type="match status" value="1"/>
</dbReference>
<dbReference type="SUPFAM" id="SSF90123">
    <property type="entry name" value="ABC transporter transmembrane region"/>
    <property type="match status" value="2"/>
</dbReference>
<dbReference type="PROSITE" id="PS50893">
    <property type="entry name" value="ABC_TRANSPORTER_2"/>
    <property type="match status" value="2"/>
</dbReference>
<feature type="transmembrane region" description="Helical" evidence="11">
    <location>
        <begin position="190"/>
        <end position="207"/>
    </location>
</feature>
<dbReference type="RefSeq" id="XP_001451835.1">
    <property type="nucleotide sequence ID" value="XM_001451798.1"/>
</dbReference>
<reference evidence="14 15" key="1">
    <citation type="journal article" date="2006" name="Nature">
        <title>Global trends of whole-genome duplications revealed by the ciliate Paramecium tetraurelia.</title>
        <authorList>
            <consortium name="Genoscope"/>
            <person name="Aury J.-M."/>
            <person name="Jaillon O."/>
            <person name="Duret L."/>
            <person name="Noel B."/>
            <person name="Jubin C."/>
            <person name="Porcel B.M."/>
            <person name="Segurens B."/>
            <person name="Daubin V."/>
            <person name="Anthouard V."/>
            <person name="Aiach N."/>
            <person name="Arnaiz O."/>
            <person name="Billaut A."/>
            <person name="Beisson J."/>
            <person name="Blanc I."/>
            <person name="Bouhouche K."/>
            <person name="Camara F."/>
            <person name="Duharcourt S."/>
            <person name="Guigo R."/>
            <person name="Gogendeau D."/>
            <person name="Katinka M."/>
            <person name="Keller A.-M."/>
            <person name="Kissmehl R."/>
            <person name="Klotz C."/>
            <person name="Koll F."/>
            <person name="Le Moue A."/>
            <person name="Lepere C."/>
            <person name="Malinsky S."/>
            <person name="Nowacki M."/>
            <person name="Nowak J.K."/>
            <person name="Plattner H."/>
            <person name="Poulain J."/>
            <person name="Ruiz F."/>
            <person name="Serrano V."/>
            <person name="Zagulski M."/>
            <person name="Dessen P."/>
            <person name="Betermier M."/>
            <person name="Weissenbach J."/>
            <person name="Scarpelli C."/>
            <person name="Schachter V."/>
            <person name="Sperling L."/>
            <person name="Meyer E."/>
            <person name="Cohen J."/>
            <person name="Wincker P."/>
        </authorList>
    </citation>
    <scope>NUCLEOTIDE SEQUENCE [LARGE SCALE GENOMIC DNA]</scope>
    <source>
        <strain evidence="14 15">Stock d4-2</strain>
    </source>
</reference>
<keyword evidence="15" id="KW-1185">Reference proteome</keyword>
<evidence type="ECO:0000256" key="11">
    <source>
        <dbReference type="SAM" id="Phobius"/>
    </source>
</evidence>
<feature type="domain" description="ABC transporter" evidence="12">
    <location>
        <begin position="480"/>
        <end position="725"/>
    </location>
</feature>
<keyword evidence="6" id="KW-0547">Nucleotide-binding</keyword>
<dbReference type="InterPro" id="IPR017871">
    <property type="entry name" value="ABC_transporter-like_CS"/>
</dbReference>
<evidence type="ECO:0000256" key="4">
    <source>
        <dbReference type="ARBA" id="ARBA00022692"/>
    </source>
</evidence>
<dbReference type="PROSITE" id="PS50929">
    <property type="entry name" value="ABC_TM1F"/>
    <property type="match status" value="2"/>
</dbReference>
<dbReference type="PANTHER" id="PTHR24223:SF456">
    <property type="entry name" value="MULTIDRUG RESISTANCE-ASSOCIATED PROTEIN LETHAL(2)03659"/>
    <property type="match status" value="1"/>
</dbReference>
<dbReference type="InterPro" id="IPR044746">
    <property type="entry name" value="ABCC_6TM_D1"/>
</dbReference>
<dbReference type="FunFam" id="1.20.1560.10:FF:000140">
    <property type="entry name" value="Uncharacterized protein"/>
    <property type="match status" value="1"/>
</dbReference>
<feature type="transmembrane region" description="Helical" evidence="11">
    <location>
        <begin position="822"/>
        <end position="842"/>
    </location>
</feature>
<feature type="transmembrane region" description="Helical" evidence="11">
    <location>
        <begin position="779"/>
        <end position="802"/>
    </location>
</feature>
<evidence type="ECO:0000313" key="14">
    <source>
        <dbReference type="EMBL" id="CAK84438.1"/>
    </source>
</evidence>
<dbReference type="InterPro" id="IPR036640">
    <property type="entry name" value="ABC1_TM_sf"/>
</dbReference>
<keyword evidence="4 11" id="KW-0812">Transmembrane</keyword>
<dbReference type="GeneID" id="5037620"/>
<dbReference type="KEGG" id="ptm:GSPATT00018643001"/>
<feature type="transmembrane region" description="Helical" evidence="11">
    <location>
        <begin position="1005"/>
        <end position="1025"/>
    </location>
</feature>
<dbReference type="GO" id="GO:0005524">
    <property type="term" value="F:ATP binding"/>
    <property type="evidence" value="ECO:0007669"/>
    <property type="project" value="UniProtKB-KW"/>
</dbReference>
<dbReference type="HOGENOM" id="CLU_000604_27_1_1"/>
<dbReference type="InterPro" id="IPR003593">
    <property type="entry name" value="AAA+_ATPase"/>
</dbReference>
<keyword evidence="8 11" id="KW-1133">Transmembrane helix</keyword>
<feature type="transmembrane region" description="Helical" evidence="11">
    <location>
        <begin position="292"/>
        <end position="311"/>
    </location>
</feature>